<comment type="subcellular location">
    <subcellularLocation>
        <location evidence="1 9">Cell membrane</location>
        <topology evidence="1 9">Multi-pass membrane protein</topology>
    </subcellularLocation>
</comment>
<dbReference type="Pfam" id="PF02355">
    <property type="entry name" value="SecD_SecF_C"/>
    <property type="match status" value="1"/>
</dbReference>
<dbReference type="GO" id="GO:0006605">
    <property type="term" value="P:protein targeting"/>
    <property type="evidence" value="ECO:0007669"/>
    <property type="project" value="UniProtKB-UniRule"/>
</dbReference>
<gene>
    <name evidence="9 13" type="primary">secD</name>
    <name evidence="13" type="ORF">COX08_00050</name>
</gene>
<dbReference type="GO" id="GO:0065002">
    <property type="term" value="P:intracellular protein transmembrane transport"/>
    <property type="evidence" value="ECO:0007669"/>
    <property type="project" value="UniProtKB-UniRule"/>
</dbReference>
<dbReference type="GO" id="GO:0005886">
    <property type="term" value="C:plasma membrane"/>
    <property type="evidence" value="ECO:0007669"/>
    <property type="project" value="UniProtKB-SubCell"/>
</dbReference>
<protein>
    <recommendedName>
        <fullName evidence="9">Protein translocase subunit SecD</fullName>
    </recommendedName>
</protein>
<keyword evidence="3 9" id="KW-1003">Cell membrane</keyword>
<dbReference type="GO" id="GO:0015450">
    <property type="term" value="F:protein-transporting ATPase activity"/>
    <property type="evidence" value="ECO:0007669"/>
    <property type="project" value="InterPro"/>
</dbReference>
<keyword evidence="7 9" id="KW-0811">Translocation</keyword>
<dbReference type="GO" id="GO:0043952">
    <property type="term" value="P:protein transport by the Sec complex"/>
    <property type="evidence" value="ECO:0007669"/>
    <property type="project" value="UniProtKB-UniRule"/>
</dbReference>
<feature type="transmembrane region" description="Helical" evidence="9">
    <location>
        <begin position="305"/>
        <end position="328"/>
    </location>
</feature>
<dbReference type="EMBL" id="PCSR01000002">
    <property type="protein sequence ID" value="PIP53601.1"/>
    <property type="molecule type" value="Genomic_DNA"/>
</dbReference>
<feature type="domain" description="Protein translocase subunit SecDF P1" evidence="11">
    <location>
        <begin position="4"/>
        <end position="34"/>
    </location>
</feature>
<dbReference type="InterPro" id="IPR048634">
    <property type="entry name" value="SecD_SecF_C"/>
</dbReference>
<comment type="caution">
    <text evidence="13">The sequence shown here is derived from an EMBL/GenBank/DDBJ whole genome shotgun (WGS) entry which is preliminary data.</text>
</comment>
<evidence type="ECO:0000259" key="11">
    <source>
        <dbReference type="Pfam" id="PF21760"/>
    </source>
</evidence>
<keyword evidence="2 9" id="KW-0813">Transport</keyword>
<feature type="transmembrane region" description="Helical" evidence="9">
    <location>
        <begin position="198"/>
        <end position="218"/>
    </location>
</feature>
<proteinExistence type="inferred from homology"/>
<evidence type="ECO:0000256" key="4">
    <source>
        <dbReference type="ARBA" id="ARBA00022692"/>
    </source>
</evidence>
<evidence type="ECO:0000256" key="8">
    <source>
        <dbReference type="ARBA" id="ARBA00023136"/>
    </source>
</evidence>
<dbReference type="Proteomes" id="UP000229459">
    <property type="component" value="Unassembled WGS sequence"/>
</dbReference>
<dbReference type="NCBIfam" id="TIGR01129">
    <property type="entry name" value="secD"/>
    <property type="match status" value="1"/>
</dbReference>
<dbReference type="PANTHER" id="PTHR30081">
    <property type="entry name" value="PROTEIN-EXPORT MEMBRANE PROTEIN SEC"/>
    <property type="match status" value="1"/>
</dbReference>
<dbReference type="InterPro" id="IPR022813">
    <property type="entry name" value="SecD/SecF_arch_bac"/>
</dbReference>
<dbReference type="InterPro" id="IPR005791">
    <property type="entry name" value="SecD"/>
</dbReference>
<reference evidence="13 14" key="1">
    <citation type="submission" date="2017-09" db="EMBL/GenBank/DDBJ databases">
        <title>Depth-based differentiation of microbial function through sediment-hosted aquifers and enrichment of novel symbionts in the deep terrestrial subsurface.</title>
        <authorList>
            <person name="Probst A.J."/>
            <person name="Ladd B."/>
            <person name="Jarett J.K."/>
            <person name="Geller-Mcgrath D.E."/>
            <person name="Sieber C.M."/>
            <person name="Emerson J.B."/>
            <person name="Anantharaman K."/>
            <person name="Thomas B.C."/>
            <person name="Malmstrom R."/>
            <person name="Stieglmeier M."/>
            <person name="Klingl A."/>
            <person name="Woyke T."/>
            <person name="Ryan C.M."/>
            <person name="Banfield J.F."/>
        </authorList>
    </citation>
    <scope>NUCLEOTIDE SEQUENCE [LARGE SCALE GENOMIC DNA]</scope>
    <source>
        <strain evidence="13">CG23_combo_of_CG06-09_8_20_14_all_34_8</strain>
    </source>
</reference>
<evidence type="ECO:0000256" key="2">
    <source>
        <dbReference type="ARBA" id="ARBA00022448"/>
    </source>
</evidence>
<dbReference type="AlphaFoldDB" id="A0A2H0B7I5"/>
<dbReference type="Pfam" id="PF21760">
    <property type="entry name" value="SecD_1st"/>
    <property type="match status" value="1"/>
</dbReference>
<feature type="transmembrane region" description="Helical" evidence="9">
    <location>
        <begin position="175"/>
        <end position="193"/>
    </location>
</feature>
<keyword evidence="4 9" id="KW-0812">Transmembrane</keyword>
<accession>A0A2H0B7I5</accession>
<dbReference type="Gene3D" id="3.30.1360.200">
    <property type="match status" value="1"/>
</dbReference>
<evidence type="ECO:0000256" key="3">
    <source>
        <dbReference type="ARBA" id="ARBA00022475"/>
    </source>
</evidence>
<dbReference type="PRINTS" id="PR00702">
    <property type="entry name" value="ACRIFLAVINRP"/>
</dbReference>
<feature type="domain" description="SecDF P1 head subdomain" evidence="12">
    <location>
        <begin position="49"/>
        <end position="152"/>
    </location>
</feature>
<dbReference type="InterPro" id="IPR055344">
    <property type="entry name" value="SecD_SecF_C_bact"/>
</dbReference>
<dbReference type="InterPro" id="IPR054384">
    <property type="entry name" value="SecDF_P1_head"/>
</dbReference>
<dbReference type="NCBIfam" id="TIGR00916">
    <property type="entry name" value="2A0604s01"/>
    <property type="match status" value="1"/>
</dbReference>
<dbReference type="Pfam" id="PF22599">
    <property type="entry name" value="SecDF_P1_head"/>
    <property type="match status" value="1"/>
</dbReference>
<feature type="transmembrane region" description="Helical" evidence="9">
    <location>
        <begin position="224"/>
        <end position="245"/>
    </location>
</feature>
<keyword evidence="8 9" id="KW-0472">Membrane</keyword>
<comment type="caution">
    <text evidence="9">Lacks conserved residue(s) required for the propagation of feature annotation.</text>
</comment>
<evidence type="ECO:0000259" key="12">
    <source>
        <dbReference type="Pfam" id="PF22599"/>
    </source>
</evidence>
<dbReference type="SUPFAM" id="SSF82866">
    <property type="entry name" value="Multidrug efflux transporter AcrB transmembrane domain"/>
    <property type="match status" value="1"/>
</dbReference>
<feature type="domain" description="Protein export membrane protein SecD/SecF C-terminal" evidence="10">
    <location>
        <begin position="154"/>
        <end position="331"/>
    </location>
</feature>
<dbReference type="Gene3D" id="3.30.70.3400">
    <property type="match status" value="1"/>
</dbReference>
<sequence>MNDQYRIIVEMPGVSNVEDAISLIGKTAQLDFREIPLELKESTDSAIPIFSYVSTGLNGKDLKKASVQFGSGNISGEPVVAIQFTAEGATKFAEITKQNLGKPLAIFLDDLPITAPVVRDEITSGEAIISGSFTTDSAKALAIQLNAGALPVPIQIIEQKTVGPSLGADSVKKSVTAGLIGLVIVMLFMIGLYGRLGVIADIALVIYGLITLAIYKLVPITVSLPGIAGFILSVGMAVDSNILIFERMKEEIRSGQPWKRAMELGFGRAWDSIKDANASTIMTAVILLNPLNFNWLVTSGMVRGFALTLLVGVIVSLFTGIVVSRTLIRVLYRGKE</sequence>
<dbReference type="InterPro" id="IPR048631">
    <property type="entry name" value="SecD_1st"/>
</dbReference>
<keyword evidence="5 9" id="KW-0653">Protein transport</keyword>
<evidence type="ECO:0000313" key="14">
    <source>
        <dbReference type="Proteomes" id="UP000229459"/>
    </source>
</evidence>
<comment type="similarity">
    <text evidence="9">Belongs to the SecD/SecF family. SecD subfamily.</text>
</comment>
<keyword evidence="6 9" id="KW-1133">Transmembrane helix</keyword>
<dbReference type="InterPro" id="IPR001036">
    <property type="entry name" value="Acrflvin-R"/>
</dbReference>
<name>A0A2H0B7I5_9BACT</name>
<dbReference type="HAMAP" id="MF_01463_B">
    <property type="entry name" value="SecD_B"/>
    <property type="match status" value="1"/>
</dbReference>
<dbReference type="PANTHER" id="PTHR30081:SF1">
    <property type="entry name" value="PROTEIN TRANSLOCASE SUBUNIT SECD"/>
    <property type="match status" value="1"/>
</dbReference>
<organism evidence="13 14">
    <name type="scientific">Candidatus Beckwithbacteria bacterium CG23_combo_of_CG06-09_8_20_14_all_34_8</name>
    <dbReference type="NCBI Taxonomy" id="1974497"/>
    <lineage>
        <taxon>Bacteria</taxon>
        <taxon>Candidatus Beckwithiibacteriota</taxon>
    </lineage>
</organism>
<evidence type="ECO:0000256" key="6">
    <source>
        <dbReference type="ARBA" id="ARBA00022989"/>
    </source>
</evidence>
<evidence type="ECO:0000256" key="1">
    <source>
        <dbReference type="ARBA" id="ARBA00004651"/>
    </source>
</evidence>
<comment type="function">
    <text evidence="9">Part of the Sec protein translocase complex. Interacts with the SecYEG preprotein conducting channel. SecDF uses the proton motive force (PMF) to complete protein translocation after the ATP-dependent function of SecA.</text>
</comment>
<evidence type="ECO:0000256" key="7">
    <source>
        <dbReference type="ARBA" id="ARBA00023010"/>
    </source>
</evidence>
<evidence type="ECO:0000259" key="10">
    <source>
        <dbReference type="Pfam" id="PF02355"/>
    </source>
</evidence>
<comment type="subunit">
    <text evidence="9">Forms a complex with SecF. Part of the essential Sec protein translocation apparatus which comprises SecA, SecYEG and auxiliary proteins SecDF. Other proteins may also be involved.</text>
</comment>
<evidence type="ECO:0000256" key="5">
    <source>
        <dbReference type="ARBA" id="ARBA00022927"/>
    </source>
</evidence>
<evidence type="ECO:0000313" key="13">
    <source>
        <dbReference type="EMBL" id="PIP53601.1"/>
    </source>
</evidence>
<evidence type="ECO:0000256" key="9">
    <source>
        <dbReference type="HAMAP-Rule" id="MF_01463"/>
    </source>
</evidence>
<feature type="transmembrane region" description="Helical" evidence="9">
    <location>
        <begin position="276"/>
        <end position="293"/>
    </location>
</feature>